<accession>A0A6A4GX83</accession>
<evidence type="ECO:0000313" key="3">
    <source>
        <dbReference type="Proteomes" id="UP000799118"/>
    </source>
</evidence>
<gene>
    <name evidence="2" type="ORF">BT96DRAFT_1003053</name>
</gene>
<dbReference type="Proteomes" id="UP000799118">
    <property type="component" value="Unassembled WGS sequence"/>
</dbReference>
<organism evidence="2 3">
    <name type="scientific">Gymnopus androsaceus JB14</name>
    <dbReference type="NCBI Taxonomy" id="1447944"/>
    <lineage>
        <taxon>Eukaryota</taxon>
        <taxon>Fungi</taxon>
        <taxon>Dikarya</taxon>
        <taxon>Basidiomycota</taxon>
        <taxon>Agaricomycotina</taxon>
        <taxon>Agaricomycetes</taxon>
        <taxon>Agaricomycetidae</taxon>
        <taxon>Agaricales</taxon>
        <taxon>Marasmiineae</taxon>
        <taxon>Omphalotaceae</taxon>
        <taxon>Gymnopus</taxon>
    </lineage>
</organism>
<protein>
    <submittedName>
        <fullName evidence="2">Uncharacterized protein</fullName>
    </submittedName>
</protein>
<dbReference type="EMBL" id="ML769688">
    <property type="protein sequence ID" value="KAE9389635.1"/>
    <property type="molecule type" value="Genomic_DNA"/>
</dbReference>
<dbReference type="OrthoDB" id="2914553at2759"/>
<dbReference type="AlphaFoldDB" id="A0A6A4GX83"/>
<proteinExistence type="predicted"/>
<sequence>MSTQTHSKATTSADKNPRRTLPPKYRALSGYSLSSDDFQTFVISIAPSAINAGSPIAYVLHYDRWRRNLPQDVPREQVPSVICLFRPGDKEQGEPSHLFFPTWSAPYQNREQLTQPDFCIPNGLDVARLEEFARMVEDKCGGKLDKTALKFECIKDLHPYYK</sequence>
<reference evidence="2" key="1">
    <citation type="journal article" date="2019" name="Environ. Microbiol.">
        <title>Fungal ecological strategies reflected in gene transcription - a case study of two litter decomposers.</title>
        <authorList>
            <person name="Barbi F."/>
            <person name="Kohler A."/>
            <person name="Barry K."/>
            <person name="Baskaran P."/>
            <person name="Daum C."/>
            <person name="Fauchery L."/>
            <person name="Ihrmark K."/>
            <person name="Kuo A."/>
            <person name="LaButti K."/>
            <person name="Lipzen A."/>
            <person name="Morin E."/>
            <person name="Grigoriev I.V."/>
            <person name="Henrissat B."/>
            <person name="Lindahl B."/>
            <person name="Martin F."/>
        </authorList>
    </citation>
    <scope>NUCLEOTIDE SEQUENCE</scope>
    <source>
        <strain evidence="2">JB14</strain>
    </source>
</reference>
<feature type="region of interest" description="Disordered" evidence="1">
    <location>
        <begin position="1"/>
        <end position="22"/>
    </location>
</feature>
<evidence type="ECO:0000313" key="2">
    <source>
        <dbReference type="EMBL" id="KAE9389635.1"/>
    </source>
</evidence>
<evidence type="ECO:0000256" key="1">
    <source>
        <dbReference type="SAM" id="MobiDB-lite"/>
    </source>
</evidence>
<feature type="compositionally biased region" description="Polar residues" evidence="1">
    <location>
        <begin position="1"/>
        <end position="14"/>
    </location>
</feature>
<keyword evidence="3" id="KW-1185">Reference proteome</keyword>
<name>A0A6A4GX83_9AGAR</name>